<evidence type="ECO:0000256" key="3">
    <source>
        <dbReference type="ARBA" id="ARBA00022691"/>
    </source>
</evidence>
<dbReference type="PANTHER" id="PTHR11061:SF30">
    <property type="entry name" value="TRNA (URACIL(54)-C(5))-METHYLTRANSFERASE"/>
    <property type="match status" value="1"/>
</dbReference>
<dbReference type="Gene3D" id="3.40.50.150">
    <property type="entry name" value="Vaccinia Virus protein VP39"/>
    <property type="match status" value="1"/>
</dbReference>
<gene>
    <name evidence="6" type="ORF">QDX21_03780</name>
</gene>
<keyword evidence="1 4" id="KW-0489">Methyltransferase</keyword>
<name>A0AAJ6DCY1_9MICC</name>
<dbReference type="PANTHER" id="PTHR11061">
    <property type="entry name" value="RNA M5U METHYLTRANSFERASE"/>
    <property type="match status" value="1"/>
</dbReference>
<dbReference type="RefSeq" id="WP_208392066.1">
    <property type="nucleotide sequence ID" value="NZ_CP122561.1"/>
</dbReference>
<dbReference type="GO" id="GO:0070041">
    <property type="term" value="F:rRNA (uridine-C5-)-methyltransferase activity"/>
    <property type="evidence" value="ECO:0007669"/>
    <property type="project" value="TreeGrafter"/>
</dbReference>
<feature type="binding site" evidence="4">
    <location>
        <position position="357"/>
    </location>
    <ligand>
        <name>S-adenosyl-L-methionine</name>
        <dbReference type="ChEBI" id="CHEBI:59789"/>
    </ligand>
</feature>
<sequence>MVNVTTLDETSTLGVGDTGDPEILTLEVGVMAHGGHCVARHEGRVVFVRHAIPGEVVRAVVTSGGAKARFWRADTVNVIRGSEFRRAHQWKLADSLRAYQAGRQPIGGAEYGHITLEHQRRLKAQVFRDTLNRIGRLAVEPQVTSVQADEPTGLHWRTRNRFAVTASGRLAMFVHRSKTMIPVRNIPLAVPELDELHLWDINFLGASSVDVITPGYSQEVMVVIHPATETLAHEPTLNKAINDWRRQLSGLPGTVSAVVSVPQLQPDQKPRTIRLRGRTWVSETVRSLHHGTFTFRVSAEGFWQSHRDAPHILVEAVMQATNPQPGDVIADLYAGAGLFSAFLARAVGETGRVYSVERARQASKDARKNLHEMKQAVVINGRTEKVVSSWAHRPQAPSGQGGLEGRDIDTVVLDPPRSGAGRATIKGINALPASKVVYVSCDPASLARDAKLLAELGWQHQSSEIFDLFPDTHHMESVNIFTR</sequence>
<dbReference type="Gene3D" id="2.40.50.140">
    <property type="entry name" value="Nucleic acid-binding proteins"/>
    <property type="match status" value="1"/>
</dbReference>
<feature type="binding site" evidence="4">
    <location>
        <position position="333"/>
    </location>
    <ligand>
        <name>S-adenosyl-L-methionine</name>
        <dbReference type="ChEBI" id="CHEBI:59789"/>
    </ligand>
</feature>
<dbReference type="AlphaFoldDB" id="A0AAJ6DCY1"/>
<evidence type="ECO:0000256" key="2">
    <source>
        <dbReference type="ARBA" id="ARBA00022679"/>
    </source>
</evidence>
<dbReference type="SUPFAM" id="SSF50249">
    <property type="entry name" value="Nucleic acid-binding proteins"/>
    <property type="match status" value="1"/>
</dbReference>
<proteinExistence type="inferred from homology"/>
<feature type="active site" evidence="5">
    <location>
        <position position="441"/>
    </location>
</feature>
<dbReference type="Gene3D" id="2.40.50.1070">
    <property type="match status" value="1"/>
</dbReference>
<accession>A0AAJ6DCY1</accession>
<reference evidence="6 7" key="1">
    <citation type="submission" date="2023-03" db="EMBL/GenBank/DDBJ databases">
        <title>Complete genome sequences of several Auritidibacter ignavus strains isolated from ear infections.</title>
        <authorList>
            <person name="Baehr T."/>
            <person name="Baumhoegger A.M."/>
        </authorList>
    </citation>
    <scope>NUCLEOTIDE SEQUENCE [LARGE SCALE GENOMIC DNA]</scope>
    <source>
        <strain evidence="6 7">BABAE-6</strain>
    </source>
</reference>
<dbReference type="EMBL" id="CP122566">
    <property type="protein sequence ID" value="WGH93929.1"/>
    <property type="molecule type" value="Genomic_DNA"/>
</dbReference>
<dbReference type="InterPro" id="IPR010280">
    <property type="entry name" value="U5_MeTrfase_fam"/>
</dbReference>
<dbReference type="PROSITE" id="PS01230">
    <property type="entry name" value="TRMA_1"/>
    <property type="match status" value="1"/>
</dbReference>
<dbReference type="InterPro" id="IPR029063">
    <property type="entry name" value="SAM-dependent_MTases_sf"/>
</dbReference>
<dbReference type="PROSITE" id="PS51687">
    <property type="entry name" value="SAM_MT_RNA_M5U"/>
    <property type="match status" value="1"/>
</dbReference>
<evidence type="ECO:0000313" key="6">
    <source>
        <dbReference type="EMBL" id="WGH93929.1"/>
    </source>
</evidence>
<keyword evidence="7" id="KW-1185">Reference proteome</keyword>
<evidence type="ECO:0000256" key="4">
    <source>
        <dbReference type="PROSITE-ProRule" id="PRU01024"/>
    </source>
</evidence>
<feature type="active site" description="Nucleophile" evidence="4">
    <location>
        <position position="441"/>
    </location>
</feature>
<evidence type="ECO:0000256" key="1">
    <source>
        <dbReference type="ARBA" id="ARBA00022603"/>
    </source>
</evidence>
<dbReference type="Proteomes" id="UP001224674">
    <property type="component" value="Chromosome"/>
</dbReference>
<comment type="similarity">
    <text evidence="4">Belongs to the class I-like SAM-binding methyltransferase superfamily. RNA M5U methyltransferase family.</text>
</comment>
<evidence type="ECO:0000313" key="7">
    <source>
        <dbReference type="Proteomes" id="UP001224674"/>
    </source>
</evidence>
<dbReference type="InterPro" id="IPR030390">
    <property type="entry name" value="MeTrfase_TrmA_AS"/>
</dbReference>
<dbReference type="GO" id="GO:0070475">
    <property type="term" value="P:rRNA base methylation"/>
    <property type="evidence" value="ECO:0007669"/>
    <property type="project" value="TreeGrafter"/>
</dbReference>
<dbReference type="InterPro" id="IPR012340">
    <property type="entry name" value="NA-bd_OB-fold"/>
</dbReference>
<feature type="binding site" evidence="4">
    <location>
        <position position="304"/>
    </location>
    <ligand>
        <name>S-adenosyl-L-methionine</name>
        <dbReference type="ChEBI" id="CHEBI:59789"/>
    </ligand>
</feature>
<keyword evidence="3 4" id="KW-0949">S-adenosyl-L-methionine</keyword>
<feature type="binding site" evidence="4">
    <location>
        <position position="414"/>
    </location>
    <ligand>
        <name>S-adenosyl-L-methionine</name>
        <dbReference type="ChEBI" id="CHEBI:59789"/>
    </ligand>
</feature>
<keyword evidence="2 4" id="KW-0808">Transferase</keyword>
<dbReference type="SUPFAM" id="SSF53335">
    <property type="entry name" value="S-adenosyl-L-methionine-dependent methyltransferases"/>
    <property type="match status" value="1"/>
</dbReference>
<protein>
    <submittedName>
        <fullName evidence="6">Class I SAM-dependent RNA methyltransferase</fullName>
    </submittedName>
</protein>
<evidence type="ECO:0000256" key="5">
    <source>
        <dbReference type="PROSITE-ProRule" id="PRU10015"/>
    </source>
</evidence>
<organism evidence="6 7">
    <name type="scientific">Auritidibacter ignavus</name>
    <dbReference type="NCBI Taxonomy" id="678932"/>
    <lineage>
        <taxon>Bacteria</taxon>
        <taxon>Bacillati</taxon>
        <taxon>Actinomycetota</taxon>
        <taxon>Actinomycetes</taxon>
        <taxon>Micrococcales</taxon>
        <taxon>Micrococcaceae</taxon>
        <taxon>Auritidibacter</taxon>
    </lineage>
</organism>
<dbReference type="Pfam" id="PF05958">
    <property type="entry name" value="tRNA_U5-meth_tr"/>
    <property type="match status" value="1"/>
</dbReference>